<evidence type="ECO:0000256" key="3">
    <source>
        <dbReference type="PROSITE-ProRule" id="PRU01161"/>
    </source>
</evidence>
<proteinExistence type="inferred from homology"/>
<dbReference type="PANTHER" id="PTHR32176:SF92">
    <property type="entry name" value="XYLOSE ISOMERASE"/>
    <property type="match status" value="1"/>
</dbReference>
<keyword evidence="6" id="KW-1185">Reference proteome</keyword>
<dbReference type="PROSITE" id="PS51635">
    <property type="entry name" value="PNPLA"/>
    <property type="match status" value="1"/>
</dbReference>
<evidence type="ECO:0000313" key="6">
    <source>
        <dbReference type="Proteomes" id="UP000249910"/>
    </source>
</evidence>
<dbReference type="InterPro" id="IPR016035">
    <property type="entry name" value="Acyl_Trfase/lysoPLipase"/>
</dbReference>
<feature type="short sequence motif" description="GXGXXG" evidence="3">
    <location>
        <begin position="8"/>
        <end position="13"/>
    </location>
</feature>
<dbReference type="CDD" id="cd07199">
    <property type="entry name" value="Pat17_PNPLA8_PNPLA9_like"/>
    <property type="match status" value="1"/>
</dbReference>
<evidence type="ECO:0000259" key="4">
    <source>
        <dbReference type="PROSITE" id="PS51635"/>
    </source>
</evidence>
<gene>
    <name evidence="5" type="ORF">CDV26_01605</name>
</gene>
<feature type="active site" description="Proton acceptor" evidence="3">
    <location>
        <position position="168"/>
    </location>
</feature>
<comment type="similarity">
    <text evidence="1">Belongs to the patatin family.</text>
</comment>
<name>A0ABM6LX81_9GAMM</name>
<dbReference type="RefSeq" id="WP_088771807.1">
    <property type="nucleotide sequence ID" value="NZ_CP022132.1"/>
</dbReference>
<dbReference type="SUPFAM" id="SSF52151">
    <property type="entry name" value="FabD/lysophospholipase-like"/>
    <property type="match status" value="1"/>
</dbReference>
<dbReference type="Gene3D" id="3.40.1090.10">
    <property type="entry name" value="Cytosolic phospholipase A2 catalytic domain"/>
    <property type="match status" value="1"/>
</dbReference>
<evidence type="ECO:0000256" key="1">
    <source>
        <dbReference type="ARBA" id="ARBA00010240"/>
    </source>
</evidence>
<organism evidence="5 6">
    <name type="scientific">Francisella halioticida</name>
    <dbReference type="NCBI Taxonomy" id="549298"/>
    <lineage>
        <taxon>Bacteria</taxon>
        <taxon>Pseudomonadati</taxon>
        <taxon>Pseudomonadota</taxon>
        <taxon>Gammaproteobacteria</taxon>
        <taxon>Thiotrichales</taxon>
        <taxon>Francisellaceae</taxon>
        <taxon>Francisella</taxon>
    </lineage>
</organism>
<reference evidence="5 6" key="1">
    <citation type="submission" date="2017-06" db="EMBL/GenBank/DDBJ databases">
        <title>Complete genome of Francisella halioticida.</title>
        <authorList>
            <person name="Sjodin A."/>
        </authorList>
    </citation>
    <scope>NUCLEOTIDE SEQUENCE [LARGE SCALE GENOMIC DNA]</scope>
    <source>
        <strain evidence="5 6">DSM 23729</strain>
    </source>
</reference>
<keyword evidence="2 3" id="KW-0443">Lipid metabolism</keyword>
<evidence type="ECO:0000256" key="2">
    <source>
        <dbReference type="ARBA" id="ARBA00023098"/>
    </source>
</evidence>
<feature type="short sequence motif" description="DGA/G" evidence="3">
    <location>
        <begin position="168"/>
        <end position="170"/>
    </location>
</feature>
<keyword evidence="3" id="KW-0442">Lipid degradation</keyword>
<dbReference type="Pfam" id="PF01734">
    <property type="entry name" value="Patatin"/>
    <property type="match status" value="1"/>
</dbReference>
<dbReference type="EMBL" id="CP022132">
    <property type="protein sequence ID" value="ASG67256.1"/>
    <property type="molecule type" value="Genomic_DNA"/>
</dbReference>
<feature type="active site" description="Nucleophile" evidence="3">
    <location>
        <position position="42"/>
    </location>
</feature>
<dbReference type="Proteomes" id="UP000249910">
    <property type="component" value="Chromosome"/>
</dbReference>
<feature type="domain" description="PNPLA" evidence="4">
    <location>
        <begin position="4"/>
        <end position="181"/>
    </location>
</feature>
<accession>A0ABM6LX81</accession>
<keyword evidence="3" id="KW-0378">Hydrolase</keyword>
<sequence length="302" mass="33034">MKVLCIDGGGVKGIIPAQILYCIEKDFRINIQDHFQLVSATSTGALIAIQMNIMKKSAKEILDTYTDHSLLSKVFHKNILSFLSSIYGSTFSGESKYKALIKMLGTSQFSTAIMPTLITSYNLTKNKAVLFKSTAMTQNLTSAQVGNASSSAPTYFPPFKINNNYYIDGGVTANNPSMLGVAYAVELGSKLDDISILSLGTGYSAKDNKAIKKRLSSVYKWGGLSWLANGIIDDFMNGDTNSSTYSVDMIMSENKHLRINPDLGMASSDMSDISEDNIKELVKVGLDTYSENKANIKKWLQV</sequence>
<protein>
    <recommendedName>
        <fullName evidence="4">PNPLA domain-containing protein</fullName>
    </recommendedName>
</protein>
<comment type="caution">
    <text evidence="3">Lacks conserved residue(s) required for the propagation of feature annotation.</text>
</comment>
<dbReference type="PANTHER" id="PTHR32176">
    <property type="entry name" value="XYLOSE ISOMERASE"/>
    <property type="match status" value="1"/>
</dbReference>
<evidence type="ECO:0000313" key="5">
    <source>
        <dbReference type="EMBL" id="ASG67256.1"/>
    </source>
</evidence>
<dbReference type="InterPro" id="IPR002641">
    <property type="entry name" value="PNPLA_dom"/>
</dbReference>